<dbReference type="Gene3D" id="2.120.10.70">
    <property type="entry name" value="Fucose-specific lectin"/>
    <property type="match status" value="2"/>
</dbReference>
<gene>
    <name evidence="1" type="ORF">ACFQ63_28195</name>
</gene>
<dbReference type="SUPFAM" id="SSF89372">
    <property type="entry name" value="Fucose-specific lectin"/>
    <property type="match status" value="2"/>
</dbReference>
<sequence length="396" mass="43399">MLEEIMAAMGVRPMGVTEDGRYTAVIEVAQDPEGSFGWTNLNVAAAKPVGRGVKRPAPFPSLTSGIAAIEWGAESRRIYYADTDGAVIELETDGARWGYSNFTSAIGAPVAAWSSPLAADGRRSEKLGVYYVAEGGGLTILRYDNGWKLGTNLKIPPVAPTSPLTAMQNDRGRFVYYFTDDNHVREVEVTGTESRQTSDLTKFAALRPASPLSGLTAVGWGKDSRRVYYADTGDNLIEMAGFGDQSDKWVWRDLTEQGARKLRDGSPLAAATADGSFPSVAQWCRQRMPFLMWWDDRGGWSVNEIYTTQKGTCPLVAANSSAACAVAPDGLPWVSFVTEDNHLALWRGLERDWLWWDLTDELGLPRVADVATQGPLVLAYTESGPRIYYLTDDPEF</sequence>
<dbReference type="Proteomes" id="UP001600424">
    <property type="component" value="Unassembled WGS sequence"/>
</dbReference>
<dbReference type="EMBL" id="JBHTRV010000025">
    <property type="protein sequence ID" value="MFE5983569.1"/>
    <property type="molecule type" value="Genomic_DNA"/>
</dbReference>
<organism evidence="1 2">
    <name type="scientific">Streptomyces wedmorensis</name>
    <dbReference type="NCBI Taxonomy" id="43759"/>
    <lineage>
        <taxon>Bacteria</taxon>
        <taxon>Bacillati</taxon>
        <taxon>Actinomycetota</taxon>
        <taxon>Actinomycetes</taxon>
        <taxon>Kitasatosporales</taxon>
        <taxon>Streptomycetaceae</taxon>
        <taxon>Streptomyces</taxon>
    </lineage>
</organism>
<dbReference type="InterPro" id="IPR012475">
    <property type="entry name" value="Fungal_lectin"/>
</dbReference>
<dbReference type="Pfam" id="PF07938">
    <property type="entry name" value="Fungal_lectin"/>
    <property type="match status" value="1"/>
</dbReference>
<accession>A0ABW6J167</accession>
<name>A0ABW6J167_STRWE</name>
<reference evidence="1 2" key="1">
    <citation type="submission" date="2024-09" db="EMBL/GenBank/DDBJ databases">
        <title>The Natural Products Discovery Center: Release of the First 8490 Sequenced Strains for Exploring Actinobacteria Biosynthetic Diversity.</title>
        <authorList>
            <person name="Kalkreuter E."/>
            <person name="Kautsar S.A."/>
            <person name="Yang D."/>
            <person name="Bader C.D."/>
            <person name="Teijaro C.N."/>
            <person name="Fluegel L."/>
            <person name="Davis C.M."/>
            <person name="Simpson J.R."/>
            <person name="Lauterbach L."/>
            <person name="Steele A.D."/>
            <person name="Gui C."/>
            <person name="Meng S."/>
            <person name="Li G."/>
            <person name="Viehrig K."/>
            <person name="Ye F."/>
            <person name="Su P."/>
            <person name="Kiefer A.F."/>
            <person name="Nichols A."/>
            <person name="Cepeda A.J."/>
            <person name="Yan W."/>
            <person name="Fan B."/>
            <person name="Jiang Y."/>
            <person name="Adhikari A."/>
            <person name="Zheng C.-J."/>
            <person name="Schuster L."/>
            <person name="Cowan T.M."/>
            <person name="Smanski M.J."/>
            <person name="Chevrette M.G."/>
            <person name="De Carvalho L.P.S."/>
            <person name="Shen B."/>
        </authorList>
    </citation>
    <scope>NUCLEOTIDE SEQUENCE [LARGE SCALE GENOMIC DNA]</scope>
    <source>
        <strain evidence="1 2">NPDC056472</strain>
    </source>
</reference>
<evidence type="ECO:0000313" key="1">
    <source>
        <dbReference type="EMBL" id="MFE5983569.1"/>
    </source>
</evidence>
<keyword evidence="2" id="KW-1185">Reference proteome</keyword>
<comment type="caution">
    <text evidence="1">The sequence shown here is derived from an EMBL/GenBank/DDBJ whole genome shotgun (WGS) entry which is preliminary data.</text>
</comment>
<protein>
    <submittedName>
        <fullName evidence="1">Uncharacterized protein</fullName>
    </submittedName>
</protein>
<proteinExistence type="predicted"/>
<dbReference type="RefSeq" id="WP_386250694.1">
    <property type="nucleotide sequence ID" value="NZ_JBHTRV010000025.1"/>
</dbReference>
<evidence type="ECO:0000313" key="2">
    <source>
        <dbReference type="Proteomes" id="UP001600424"/>
    </source>
</evidence>